<dbReference type="SUPFAM" id="SSF52172">
    <property type="entry name" value="CheY-like"/>
    <property type="match status" value="1"/>
</dbReference>
<dbReference type="PROSITE" id="PS50112">
    <property type="entry name" value="PAS"/>
    <property type="match status" value="2"/>
</dbReference>
<dbReference type="EMBL" id="JACJFM010000020">
    <property type="protein sequence ID" value="MBB1487908.1"/>
    <property type="molecule type" value="Genomic_DNA"/>
</dbReference>
<dbReference type="InterPro" id="IPR001610">
    <property type="entry name" value="PAC"/>
</dbReference>
<dbReference type="InterPro" id="IPR004358">
    <property type="entry name" value="Sig_transdc_His_kin-like_C"/>
</dbReference>
<dbReference type="InterPro" id="IPR001789">
    <property type="entry name" value="Sig_transdc_resp-reg_receiver"/>
</dbReference>
<dbReference type="AlphaFoldDB" id="A0A839ISE9"/>
<evidence type="ECO:0000313" key="14">
    <source>
        <dbReference type="EMBL" id="MBB1487908.1"/>
    </source>
</evidence>
<evidence type="ECO:0000256" key="1">
    <source>
        <dbReference type="ARBA" id="ARBA00000085"/>
    </source>
</evidence>
<dbReference type="InterPro" id="IPR005467">
    <property type="entry name" value="His_kinase_dom"/>
</dbReference>
<dbReference type="InterPro" id="IPR029016">
    <property type="entry name" value="GAF-like_dom_sf"/>
</dbReference>
<feature type="region of interest" description="Disordered" evidence="10">
    <location>
        <begin position="176"/>
        <end position="202"/>
    </location>
</feature>
<dbReference type="CDD" id="cd00082">
    <property type="entry name" value="HisKA"/>
    <property type="match status" value="1"/>
</dbReference>
<keyword evidence="8" id="KW-0902">Two-component regulatory system</keyword>
<evidence type="ECO:0000256" key="4">
    <source>
        <dbReference type="ARBA" id="ARBA00022679"/>
    </source>
</evidence>
<evidence type="ECO:0000259" key="13">
    <source>
        <dbReference type="PROSITE" id="PS50112"/>
    </source>
</evidence>
<dbReference type="InterPro" id="IPR011006">
    <property type="entry name" value="CheY-like_superfamily"/>
</dbReference>
<dbReference type="InterPro" id="IPR036890">
    <property type="entry name" value="HATPase_C_sf"/>
</dbReference>
<dbReference type="NCBIfam" id="TIGR00229">
    <property type="entry name" value="sensory_box"/>
    <property type="match status" value="2"/>
</dbReference>
<keyword evidence="6" id="KW-0418">Kinase</keyword>
<dbReference type="InterPro" id="IPR035965">
    <property type="entry name" value="PAS-like_dom_sf"/>
</dbReference>
<dbReference type="Pfam" id="PF02518">
    <property type="entry name" value="HATPase_c"/>
    <property type="match status" value="1"/>
</dbReference>
<dbReference type="Gene3D" id="3.40.50.2300">
    <property type="match status" value="1"/>
</dbReference>
<keyword evidence="3 9" id="KW-0597">Phosphoprotein</keyword>
<protein>
    <recommendedName>
        <fullName evidence="2">histidine kinase</fullName>
        <ecNumber evidence="2">2.7.13.3</ecNumber>
    </recommendedName>
</protein>
<dbReference type="GO" id="GO:0005524">
    <property type="term" value="F:ATP binding"/>
    <property type="evidence" value="ECO:0007669"/>
    <property type="project" value="UniProtKB-KW"/>
</dbReference>
<dbReference type="InterPro" id="IPR003018">
    <property type="entry name" value="GAF"/>
</dbReference>
<dbReference type="Pfam" id="PF00512">
    <property type="entry name" value="HisKA"/>
    <property type="match status" value="1"/>
</dbReference>
<name>A0A839ISE9_9GAMM</name>
<dbReference type="Pfam" id="PF01590">
    <property type="entry name" value="GAF"/>
    <property type="match status" value="1"/>
</dbReference>
<dbReference type="SMART" id="SM00086">
    <property type="entry name" value="PAC"/>
    <property type="match status" value="2"/>
</dbReference>
<dbReference type="InterPro" id="IPR003594">
    <property type="entry name" value="HATPase_dom"/>
</dbReference>
<dbReference type="SMART" id="SM00387">
    <property type="entry name" value="HATPase_c"/>
    <property type="match status" value="1"/>
</dbReference>
<dbReference type="SUPFAM" id="SSF47384">
    <property type="entry name" value="Homodimeric domain of signal transducing histidine kinase"/>
    <property type="match status" value="1"/>
</dbReference>
<evidence type="ECO:0000256" key="3">
    <source>
        <dbReference type="ARBA" id="ARBA00022553"/>
    </source>
</evidence>
<feature type="domain" description="PAS" evidence="13">
    <location>
        <begin position="213"/>
        <end position="257"/>
    </location>
</feature>
<dbReference type="PANTHER" id="PTHR43065">
    <property type="entry name" value="SENSOR HISTIDINE KINASE"/>
    <property type="match status" value="1"/>
</dbReference>
<dbReference type="SUPFAM" id="SSF55781">
    <property type="entry name" value="GAF domain-like"/>
    <property type="match status" value="1"/>
</dbReference>
<proteinExistence type="predicted"/>
<evidence type="ECO:0000259" key="12">
    <source>
        <dbReference type="PROSITE" id="PS50110"/>
    </source>
</evidence>
<evidence type="ECO:0000256" key="10">
    <source>
        <dbReference type="SAM" id="MobiDB-lite"/>
    </source>
</evidence>
<dbReference type="RefSeq" id="WP_182809683.1">
    <property type="nucleotide sequence ID" value="NZ_JACJFM010000020.1"/>
</dbReference>
<sequence length="1000" mass="113444">MADQKFRHQALSDLKQLITMLDNNEAPDQLILLSMNHMIKLTGSRYAVLLHSDSNNNIRALWQESEHFPATEGPPPYLIDNRVKKWLLPALRRNAPLIANHQSHMKMIFDDPDACSFFHRLLLIPLTSTTGERKGLLAIADKATDYATRHITSLEPYLAFVMNLLLFEPLPDYEETAPLSPDDSDKGNKKDITSPSDKEGEDEHFYCSNHARLITDIDGYIMMTNQAAASLLALPSENLIGQAVTRLIPQIKLNLHPGNIPDNYHEKYQELKAFTRNGKEIPVRVTCESRLNESDLSFCITVQDISQELESVTQRQERIIRIQHQQRSTLEVARLSTLGTESFENLAHQICHITARTMNAPRVGIWLTEDDSPLFRNYCQTESHNVPYSECQPLVLTQKSPFVRQLEQIRVMALTNLTEPHQQPDFLSRDYFKRHKINTLMCAAIVKESHLMGFLVIEDFDRLQWYDDQYNFAREVANYLHILILNEHRQRIQDALVIQEQQFRLLFYDSPMAMMAVDKDSFKFVAVNHAATEEFGYSQKEMLGSSIYDLIPIECVMGVHSMILSQGDNQEYSLLETRMKKHSGDIVDVEVHTHSIELAGKPSSLLVVHDITEKKRMEQSLRQTQKMEAVGQLVGGIAHDLNNITNIIRGHAELLELKLSDQEKIAKHIKAINKASDRTTSLTRKLMQFSRQQQINSQTYDTAEIIGDLIELITKSLTSNIEVVLNLAPDSWPVIIDKGDFEDVIINLAINARDAMDGKGTLTISAQNFSLVPGDPLLVRGREAGDYLKISVRDTGPGIPSDIIDRIFDPFFTTKEKGKGTGLGLSMVYGFVKRSNGFMEVESRNNQGSCFHLWLPRSSQKVSQENDESSDTPDIHLNKSLPALVVDDEEDIRSSLSETLEHMGFEVSQADSADAAIQLLQSRKRSFSLIVSDIVMPGSQNGVWLAQWVKQHYPDTRIILASGYAENIQVADARKASCELLKKPFSRLELVRTLSRWSWT</sequence>
<dbReference type="PANTHER" id="PTHR43065:SF42">
    <property type="entry name" value="TWO-COMPONENT SENSOR PPRA"/>
    <property type="match status" value="1"/>
</dbReference>
<dbReference type="SUPFAM" id="SSF55874">
    <property type="entry name" value="ATPase domain of HSP90 chaperone/DNA topoisomerase II/histidine kinase"/>
    <property type="match status" value="1"/>
</dbReference>
<keyword evidence="15" id="KW-1185">Reference proteome</keyword>
<evidence type="ECO:0000256" key="6">
    <source>
        <dbReference type="ARBA" id="ARBA00022777"/>
    </source>
</evidence>
<dbReference type="CDD" id="cd00130">
    <property type="entry name" value="PAS"/>
    <property type="match status" value="2"/>
</dbReference>
<dbReference type="PRINTS" id="PR00344">
    <property type="entry name" value="BCTRLSENSOR"/>
</dbReference>
<dbReference type="GO" id="GO:0006355">
    <property type="term" value="P:regulation of DNA-templated transcription"/>
    <property type="evidence" value="ECO:0007669"/>
    <property type="project" value="InterPro"/>
</dbReference>
<dbReference type="SMART" id="SM00091">
    <property type="entry name" value="PAS"/>
    <property type="match status" value="2"/>
</dbReference>
<comment type="catalytic activity">
    <reaction evidence="1">
        <text>ATP + protein L-histidine = ADP + protein N-phospho-L-histidine.</text>
        <dbReference type="EC" id="2.7.13.3"/>
    </reaction>
</comment>
<dbReference type="Gene3D" id="1.10.287.130">
    <property type="match status" value="1"/>
</dbReference>
<feature type="domain" description="Response regulatory" evidence="12">
    <location>
        <begin position="882"/>
        <end position="998"/>
    </location>
</feature>
<evidence type="ECO:0000313" key="15">
    <source>
        <dbReference type="Proteomes" id="UP000565262"/>
    </source>
</evidence>
<keyword evidence="5" id="KW-0547">Nucleotide-binding</keyword>
<dbReference type="InterPro" id="IPR000014">
    <property type="entry name" value="PAS"/>
</dbReference>
<keyword evidence="4" id="KW-0808">Transferase</keyword>
<gene>
    <name evidence="14" type="ORF">H4O21_14980</name>
</gene>
<dbReference type="Gene3D" id="3.30.450.40">
    <property type="match status" value="1"/>
</dbReference>
<organism evidence="14 15">
    <name type="scientific">Oceanospirillum sediminis</name>
    <dbReference type="NCBI Taxonomy" id="2760088"/>
    <lineage>
        <taxon>Bacteria</taxon>
        <taxon>Pseudomonadati</taxon>
        <taxon>Pseudomonadota</taxon>
        <taxon>Gammaproteobacteria</taxon>
        <taxon>Oceanospirillales</taxon>
        <taxon>Oceanospirillaceae</taxon>
        <taxon>Oceanospirillum</taxon>
    </lineage>
</organism>
<evidence type="ECO:0000256" key="9">
    <source>
        <dbReference type="PROSITE-ProRule" id="PRU00169"/>
    </source>
</evidence>
<feature type="domain" description="Histidine kinase" evidence="11">
    <location>
        <begin position="636"/>
        <end position="859"/>
    </location>
</feature>
<dbReference type="SMART" id="SM00388">
    <property type="entry name" value="HisKA"/>
    <property type="match status" value="1"/>
</dbReference>
<comment type="caution">
    <text evidence="14">The sequence shown here is derived from an EMBL/GenBank/DDBJ whole genome shotgun (WGS) entry which is preliminary data.</text>
</comment>
<dbReference type="SMART" id="SM00448">
    <property type="entry name" value="REC"/>
    <property type="match status" value="1"/>
</dbReference>
<dbReference type="Proteomes" id="UP000565262">
    <property type="component" value="Unassembled WGS sequence"/>
</dbReference>
<dbReference type="Pfam" id="PF00989">
    <property type="entry name" value="PAS"/>
    <property type="match status" value="2"/>
</dbReference>
<dbReference type="InterPro" id="IPR036097">
    <property type="entry name" value="HisK_dim/P_sf"/>
</dbReference>
<evidence type="ECO:0000256" key="7">
    <source>
        <dbReference type="ARBA" id="ARBA00022840"/>
    </source>
</evidence>
<accession>A0A839ISE9</accession>
<dbReference type="Pfam" id="PF00072">
    <property type="entry name" value="Response_reg"/>
    <property type="match status" value="1"/>
</dbReference>
<feature type="modified residue" description="4-aspartylphosphate" evidence="9">
    <location>
        <position position="933"/>
    </location>
</feature>
<reference evidence="14 15" key="1">
    <citation type="submission" date="2020-08" db="EMBL/GenBank/DDBJ databases">
        <title>Oceanospirillum sp. nov. isolated from marine sediment.</title>
        <authorList>
            <person name="Ji X."/>
        </authorList>
    </citation>
    <scope>NUCLEOTIDE SEQUENCE [LARGE SCALE GENOMIC DNA]</scope>
    <source>
        <strain evidence="14 15">D5</strain>
    </source>
</reference>
<keyword evidence="7" id="KW-0067">ATP-binding</keyword>
<dbReference type="Gene3D" id="3.30.565.10">
    <property type="entry name" value="Histidine kinase-like ATPase, C-terminal domain"/>
    <property type="match status" value="1"/>
</dbReference>
<dbReference type="EC" id="2.7.13.3" evidence="2"/>
<dbReference type="PROSITE" id="PS50109">
    <property type="entry name" value="HIS_KIN"/>
    <property type="match status" value="1"/>
</dbReference>
<dbReference type="InterPro" id="IPR013767">
    <property type="entry name" value="PAS_fold"/>
</dbReference>
<dbReference type="PROSITE" id="PS50110">
    <property type="entry name" value="RESPONSE_REGULATORY"/>
    <property type="match status" value="1"/>
</dbReference>
<dbReference type="InterPro" id="IPR003661">
    <property type="entry name" value="HisK_dim/P_dom"/>
</dbReference>
<dbReference type="SUPFAM" id="SSF55785">
    <property type="entry name" value="PYP-like sensor domain (PAS domain)"/>
    <property type="match status" value="2"/>
</dbReference>
<evidence type="ECO:0000259" key="11">
    <source>
        <dbReference type="PROSITE" id="PS50109"/>
    </source>
</evidence>
<evidence type="ECO:0000256" key="2">
    <source>
        <dbReference type="ARBA" id="ARBA00012438"/>
    </source>
</evidence>
<evidence type="ECO:0000256" key="8">
    <source>
        <dbReference type="ARBA" id="ARBA00023012"/>
    </source>
</evidence>
<dbReference type="GO" id="GO:0000155">
    <property type="term" value="F:phosphorelay sensor kinase activity"/>
    <property type="evidence" value="ECO:0007669"/>
    <property type="project" value="InterPro"/>
</dbReference>
<feature type="compositionally biased region" description="Basic and acidic residues" evidence="10">
    <location>
        <begin position="183"/>
        <end position="202"/>
    </location>
</feature>
<evidence type="ECO:0000256" key="5">
    <source>
        <dbReference type="ARBA" id="ARBA00022741"/>
    </source>
</evidence>
<feature type="domain" description="PAS" evidence="13">
    <location>
        <begin position="499"/>
        <end position="551"/>
    </location>
</feature>
<dbReference type="Gene3D" id="3.30.450.20">
    <property type="entry name" value="PAS domain"/>
    <property type="match status" value="2"/>
</dbReference>